<evidence type="ECO:0000313" key="9">
    <source>
        <dbReference type="EMBL" id="HFK21283.1"/>
    </source>
</evidence>
<protein>
    <recommendedName>
        <fullName evidence="3">lipoate--protein ligase</fullName>
        <ecNumber evidence="3">6.3.1.20</ecNumber>
    </recommendedName>
</protein>
<dbReference type="EMBL" id="DSTX01000013">
    <property type="protein sequence ID" value="HFK21283.1"/>
    <property type="molecule type" value="Genomic_DNA"/>
</dbReference>
<organism evidence="9">
    <name type="scientific">Candidatus Methanomethylicus mesodigestus</name>
    <dbReference type="NCBI Taxonomy" id="1867258"/>
    <lineage>
        <taxon>Archaea</taxon>
        <taxon>Thermoproteota</taxon>
        <taxon>Methanosuratincolia</taxon>
        <taxon>Candidatus Methanomethylicales</taxon>
        <taxon>Candidatus Methanomethylicaceae</taxon>
        <taxon>Candidatus Methanomethylicus</taxon>
    </lineage>
</organism>
<evidence type="ECO:0000256" key="2">
    <source>
        <dbReference type="ARBA" id="ARBA00005124"/>
    </source>
</evidence>
<evidence type="ECO:0000256" key="3">
    <source>
        <dbReference type="ARBA" id="ARBA00012367"/>
    </source>
</evidence>
<name>A0A7C3J542_9CREN</name>
<dbReference type="EC" id="6.3.1.20" evidence="3"/>
<sequence>MEKVSLRKVKGGKFVKVKVSSDGGYITDAKITGDFFAHPEDAFEQLEKELKGIPVDRVRATVESALGGIVLVGLSKEDLIEMIEECLE</sequence>
<dbReference type="InterPro" id="IPR019491">
    <property type="entry name" value="Lipoate_protein_ligase_C"/>
</dbReference>
<evidence type="ECO:0000259" key="8">
    <source>
        <dbReference type="Pfam" id="PF10437"/>
    </source>
</evidence>
<feature type="domain" description="Lipoate protein ligase C-terminal" evidence="8">
    <location>
        <begin position="15"/>
        <end position="83"/>
    </location>
</feature>
<reference evidence="9" key="1">
    <citation type="journal article" date="2020" name="mSystems">
        <title>Genome- and Community-Level Interaction Insights into Carbon Utilization and Element Cycling Functions of Hydrothermarchaeota in Hydrothermal Sediment.</title>
        <authorList>
            <person name="Zhou Z."/>
            <person name="Liu Y."/>
            <person name="Xu W."/>
            <person name="Pan J."/>
            <person name="Luo Z.H."/>
            <person name="Li M."/>
        </authorList>
    </citation>
    <scope>NUCLEOTIDE SEQUENCE [LARGE SCALE GENOMIC DNA]</scope>
    <source>
        <strain evidence="9">SpSt-468</strain>
    </source>
</reference>
<dbReference type="Pfam" id="PF10437">
    <property type="entry name" value="Lip_prot_lig_C"/>
    <property type="match status" value="1"/>
</dbReference>
<evidence type="ECO:0000256" key="6">
    <source>
        <dbReference type="ARBA" id="ARBA00022840"/>
    </source>
</evidence>
<proteinExistence type="predicted"/>
<dbReference type="SUPFAM" id="SSF82649">
    <property type="entry name" value="SufE/NifU"/>
    <property type="match status" value="1"/>
</dbReference>
<comment type="pathway">
    <text evidence="1">Protein modification; protein lipoylation via exogenous pathway; protein N(6)-(lipoyl)lysine from lipoate: step 2/2.</text>
</comment>
<dbReference type="Gene3D" id="3.30.390.50">
    <property type="entry name" value="CO dehydrogenase flavoprotein, C-terminal domain"/>
    <property type="match status" value="1"/>
</dbReference>
<evidence type="ECO:0000256" key="7">
    <source>
        <dbReference type="ARBA" id="ARBA00048037"/>
    </source>
</evidence>
<gene>
    <name evidence="9" type="ORF">ENS19_08430</name>
</gene>
<keyword evidence="5" id="KW-0547">Nucleotide-binding</keyword>
<dbReference type="GO" id="GO:0009249">
    <property type="term" value="P:protein lipoylation"/>
    <property type="evidence" value="ECO:0007669"/>
    <property type="project" value="UniProtKB-ARBA"/>
</dbReference>
<evidence type="ECO:0000256" key="4">
    <source>
        <dbReference type="ARBA" id="ARBA00022598"/>
    </source>
</evidence>
<comment type="caution">
    <text evidence="9">The sequence shown here is derived from an EMBL/GenBank/DDBJ whole genome shotgun (WGS) entry which is preliminary data.</text>
</comment>
<comment type="catalytic activity">
    <reaction evidence="7">
        <text>L-lysyl-[lipoyl-carrier protein] + (R)-lipoate + ATP = N(6)-[(R)-lipoyl]-L-lysyl-[lipoyl-carrier protein] + AMP + diphosphate + H(+)</text>
        <dbReference type="Rhea" id="RHEA:49288"/>
        <dbReference type="Rhea" id="RHEA-COMP:10500"/>
        <dbReference type="Rhea" id="RHEA-COMP:10502"/>
        <dbReference type="ChEBI" id="CHEBI:15378"/>
        <dbReference type="ChEBI" id="CHEBI:29969"/>
        <dbReference type="ChEBI" id="CHEBI:30616"/>
        <dbReference type="ChEBI" id="CHEBI:33019"/>
        <dbReference type="ChEBI" id="CHEBI:83088"/>
        <dbReference type="ChEBI" id="CHEBI:83099"/>
        <dbReference type="ChEBI" id="CHEBI:456215"/>
        <dbReference type="EC" id="6.3.1.20"/>
    </reaction>
</comment>
<evidence type="ECO:0000256" key="1">
    <source>
        <dbReference type="ARBA" id="ARBA00005085"/>
    </source>
</evidence>
<evidence type="ECO:0000256" key="5">
    <source>
        <dbReference type="ARBA" id="ARBA00022741"/>
    </source>
</evidence>
<dbReference type="UniPathway" id="UPA00537">
    <property type="reaction ID" value="UER00594"/>
</dbReference>
<keyword evidence="6" id="KW-0067">ATP-binding</keyword>
<keyword evidence="4" id="KW-0436">Ligase</keyword>
<dbReference type="AlphaFoldDB" id="A0A7C3J542"/>
<accession>A0A7C3J542</accession>
<dbReference type="GO" id="GO:0005524">
    <property type="term" value="F:ATP binding"/>
    <property type="evidence" value="ECO:0007669"/>
    <property type="project" value="UniProtKB-KW"/>
</dbReference>
<comment type="pathway">
    <text evidence="2">Protein modification; protein lipoylation via exogenous pathway; protein N(6)-(lipoyl)lysine from lipoate: step 1/2.</text>
</comment>
<dbReference type="GO" id="GO:0016979">
    <property type="term" value="F:lipoate-protein ligase activity"/>
    <property type="evidence" value="ECO:0007669"/>
    <property type="project" value="UniProtKB-EC"/>
</dbReference>